<reference evidence="1" key="1">
    <citation type="submission" date="2020-11" db="EMBL/GenBank/DDBJ databases">
        <authorList>
            <person name="Tran Van P."/>
        </authorList>
    </citation>
    <scope>NUCLEOTIDE SEQUENCE</scope>
</reference>
<accession>A0A7R8WZQ8</accession>
<name>A0A7R8WZQ8_9CRUS</name>
<feature type="non-terminal residue" evidence="1">
    <location>
        <position position="1"/>
    </location>
</feature>
<sequence length="81" mass="9267">MFFEVIRMLWTSWFGTKLMPISWQLLREIGRFGFGIPGLPSAKQTFRQKLSSAFLVLRIGENINIAWHPDGNLIAVGSKED</sequence>
<gene>
    <name evidence="1" type="ORF">CTOB1V02_LOCUS15775</name>
</gene>
<evidence type="ECO:0000313" key="1">
    <source>
        <dbReference type="EMBL" id="CAD7237960.1"/>
    </source>
</evidence>
<organism evidence="1">
    <name type="scientific">Cyprideis torosa</name>
    <dbReference type="NCBI Taxonomy" id="163714"/>
    <lineage>
        <taxon>Eukaryota</taxon>
        <taxon>Metazoa</taxon>
        <taxon>Ecdysozoa</taxon>
        <taxon>Arthropoda</taxon>
        <taxon>Crustacea</taxon>
        <taxon>Oligostraca</taxon>
        <taxon>Ostracoda</taxon>
        <taxon>Podocopa</taxon>
        <taxon>Podocopida</taxon>
        <taxon>Cytherocopina</taxon>
        <taxon>Cytheroidea</taxon>
        <taxon>Cytherideidae</taxon>
        <taxon>Cyprideis</taxon>
    </lineage>
</organism>
<dbReference type="AlphaFoldDB" id="A0A7R8WZQ8"/>
<protein>
    <submittedName>
        <fullName evidence="1">Uncharacterized protein</fullName>
    </submittedName>
</protein>
<proteinExistence type="predicted"/>
<dbReference type="EMBL" id="OB694190">
    <property type="protein sequence ID" value="CAD7237960.1"/>
    <property type="molecule type" value="Genomic_DNA"/>
</dbReference>